<dbReference type="AlphaFoldDB" id="A0A0W1AQG9"/>
<accession>A0A0W1AQG9</accession>
<evidence type="ECO:0000313" key="1">
    <source>
        <dbReference type="EMBL" id="KTD83579.1"/>
    </source>
</evidence>
<organism evidence="1 2">
    <name type="scientific">Paenibacillus etheri</name>
    <dbReference type="NCBI Taxonomy" id="1306852"/>
    <lineage>
        <taxon>Bacteria</taxon>
        <taxon>Bacillati</taxon>
        <taxon>Bacillota</taxon>
        <taxon>Bacilli</taxon>
        <taxon>Bacillales</taxon>
        <taxon>Paenibacillaceae</taxon>
        <taxon>Paenibacillus</taxon>
    </lineage>
</organism>
<proteinExistence type="predicted"/>
<comment type="caution">
    <text evidence="1">The sequence shown here is derived from an EMBL/GenBank/DDBJ whole genome shotgun (WGS) entry which is preliminary data.</text>
</comment>
<dbReference type="OrthoDB" id="8069317at2"/>
<dbReference type="Proteomes" id="UP000054709">
    <property type="component" value="Unassembled WGS sequence"/>
</dbReference>
<protein>
    <recommendedName>
        <fullName evidence="3">LA2681-like HEPN domain-containing protein</fullName>
    </recommendedName>
</protein>
<sequence>MVSIKTFATHIIISPQDATYIRNLEHNDDFHFDFRDDPSFSNWETESGDSISNQIELSHEQIAIYQSKYTIAKELLIIAKSIEIAENVMNLVEGGMILGYPSLLNNSTPQFCYEVTDDKIITSSYLKQSANERGLFGCLIALFSWKHEELIYSIEKFRFSISLDYFTPHSSHPRYGMMFSNSPSNYRSHVTAGYALFAAYSIIEELGLEIRSSSKKQRFLENQWNPIVKEDIVKRLEKVGVTDEDTIYWLQRGESTEFQIDIKPKFGVDSEYNIYDGVRDLKLKIYEALHYASYIRNFYIAHKFSKITKYISPYDVNNTQSLARFLLLNRFGLWKMNLDEIKEKLGR</sequence>
<reference evidence="1 2" key="1">
    <citation type="journal article" date="2015" name="Int. Biodeterior. Biodegradation">
        <title>Physiological and genetic screening methods for the isolation of methyl tert-butyl ether-degrading bacteria for bioremediation purposes.</title>
        <authorList>
            <person name="Guisado I.M."/>
            <person name="Purswani J."/>
            <person name="Gonzalez Lopez J."/>
            <person name="Pozo C."/>
        </authorList>
    </citation>
    <scope>NUCLEOTIDE SEQUENCE [LARGE SCALE GENOMIC DNA]</scope>
    <source>
        <strain evidence="1 2">SH7</strain>
    </source>
</reference>
<evidence type="ECO:0000313" key="2">
    <source>
        <dbReference type="Proteomes" id="UP000054709"/>
    </source>
</evidence>
<evidence type="ECO:0008006" key="3">
    <source>
        <dbReference type="Google" id="ProtNLM"/>
    </source>
</evidence>
<dbReference type="EMBL" id="LCZJ02000054">
    <property type="protein sequence ID" value="KTD83579.1"/>
    <property type="molecule type" value="Genomic_DNA"/>
</dbReference>
<dbReference type="RefSeq" id="WP_060626637.1">
    <property type="nucleotide sequence ID" value="NZ_LCZJ02000054.1"/>
</dbReference>
<keyword evidence="2" id="KW-1185">Reference proteome</keyword>
<gene>
    <name evidence="1" type="ORF">UQ64_01680</name>
</gene>
<name>A0A0W1AQG9_9BACL</name>